<feature type="compositionally biased region" description="Low complexity" evidence="1">
    <location>
        <begin position="182"/>
        <end position="203"/>
    </location>
</feature>
<dbReference type="PANTHER" id="PTHR47052">
    <property type="entry name" value="CONSERVED SERINE PROLINE-RICH PROTEIN (AFU_ORTHOLOGUE AFUA_2G01790)"/>
    <property type="match status" value="1"/>
</dbReference>
<name>A0A1V9ZIL4_ACHHY</name>
<dbReference type="EMBL" id="JNBR01000095">
    <property type="protein sequence ID" value="OQR97845.1"/>
    <property type="molecule type" value="Genomic_DNA"/>
</dbReference>
<feature type="domain" description="C2" evidence="2">
    <location>
        <begin position="1"/>
        <end position="101"/>
    </location>
</feature>
<sequence>MPELHVRVVSARNLHDAQTFGKQDPYCKVTVGHRTFKTRVHDNGGRNPVWNDKFVFEVADMQLSQVVIEIWDSNFTSDDYIGTCRLPMSIFTSGQVIDQWYPVNYRNQQRGEINLRVQMLGLPGHQGKPQGAYGQGMQQGYPPHGQQPPPYQAPPPAYQAPPPAYQPATAPSYPSAPPAYGQPPAGHQWSSAALLSSSVPPLS</sequence>
<dbReference type="SUPFAM" id="SSF49562">
    <property type="entry name" value="C2 domain (Calcium/lipid-binding domain, CaLB)"/>
    <property type="match status" value="1"/>
</dbReference>
<protein>
    <recommendedName>
        <fullName evidence="2">C2 domain-containing protein</fullName>
    </recommendedName>
</protein>
<dbReference type="SMART" id="SM00239">
    <property type="entry name" value="C2"/>
    <property type="match status" value="1"/>
</dbReference>
<dbReference type="Proteomes" id="UP000243579">
    <property type="component" value="Unassembled WGS sequence"/>
</dbReference>
<dbReference type="CDD" id="cd00030">
    <property type="entry name" value="C2"/>
    <property type="match status" value="1"/>
</dbReference>
<evidence type="ECO:0000256" key="1">
    <source>
        <dbReference type="SAM" id="MobiDB-lite"/>
    </source>
</evidence>
<reference evidence="3 4" key="1">
    <citation type="journal article" date="2014" name="Genome Biol. Evol.">
        <title>The secreted proteins of Achlya hypogyna and Thraustotheca clavata identify the ancestral oomycete secretome and reveal gene acquisitions by horizontal gene transfer.</title>
        <authorList>
            <person name="Misner I."/>
            <person name="Blouin N."/>
            <person name="Leonard G."/>
            <person name="Richards T.A."/>
            <person name="Lane C.E."/>
        </authorList>
    </citation>
    <scope>NUCLEOTIDE SEQUENCE [LARGE SCALE GENOMIC DNA]</scope>
    <source>
        <strain evidence="3 4">ATCC 48635</strain>
    </source>
</reference>
<organism evidence="3 4">
    <name type="scientific">Achlya hypogyna</name>
    <name type="common">Oomycete</name>
    <name type="synonym">Protoachlya hypogyna</name>
    <dbReference type="NCBI Taxonomy" id="1202772"/>
    <lineage>
        <taxon>Eukaryota</taxon>
        <taxon>Sar</taxon>
        <taxon>Stramenopiles</taxon>
        <taxon>Oomycota</taxon>
        <taxon>Saprolegniomycetes</taxon>
        <taxon>Saprolegniales</taxon>
        <taxon>Achlyaceae</taxon>
        <taxon>Achlya</taxon>
    </lineage>
</organism>
<dbReference type="InterPro" id="IPR035892">
    <property type="entry name" value="C2_domain_sf"/>
</dbReference>
<feature type="compositionally biased region" description="Pro residues" evidence="1">
    <location>
        <begin position="145"/>
        <end position="165"/>
    </location>
</feature>
<dbReference type="InterPro" id="IPR000008">
    <property type="entry name" value="C2_dom"/>
</dbReference>
<dbReference type="PANTHER" id="PTHR47052:SF3">
    <property type="entry name" value="INGRESSION PROTEIN 1"/>
    <property type="match status" value="1"/>
</dbReference>
<evidence type="ECO:0000313" key="4">
    <source>
        <dbReference type="Proteomes" id="UP000243579"/>
    </source>
</evidence>
<feature type="region of interest" description="Disordered" evidence="1">
    <location>
        <begin position="124"/>
        <end position="203"/>
    </location>
</feature>
<accession>A0A1V9ZIL4</accession>
<gene>
    <name evidence="3" type="ORF">ACHHYP_09868</name>
</gene>
<evidence type="ECO:0000259" key="2">
    <source>
        <dbReference type="PROSITE" id="PS50004"/>
    </source>
</evidence>
<dbReference type="InterPro" id="IPR052981">
    <property type="entry name" value="Ingression_C2_domain"/>
</dbReference>
<dbReference type="AlphaFoldDB" id="A0A1V9ZIL4"/>
<dbReference type="OrthoDB" id="270970at2759"/>
<dbReference type="Pfam" id="PF00168">
    <property type="entry name" value="C2"/>
    <property type="match status" value="1"/>
</dbReference>
<proteinExistence type="predicted"/>
<feature type="compositionally biased region" description="Low complexity" evidence="1">
    <location>
        <begin position="129"/>
        <end position="144"/>
    </location>
</feature>
<dbReference type="Gene3D" id="2.60.40.150">
    <property type="entry name" value="C2 domain"/>
    <property type="match status" value="1"/>
</dbReference>
<comment type="caution">
    <text evidence="3">The sequence shown here is derived from an EMBL/GenBank/DDBJ whole genome shotgun (WGS) entry which is preliminary data.</text>
</comment>
<dbReference type="STRING" id="1202772.A0A1V9ZIL4"/>
<dbReference type="PROSITE" id="PS50004">
    <property type="entry name" value="C2"/>
    <property type="match status" value="1"/>
</dbReference>
<keyword evidence="4" id="KW-1185">Reference proteome</keyword>
<evidence type="ECO:0000313" key="3">
    <source>
        <dbReference type="EMBL" id="OQR97845.1"/>
    </source>
</evidence>